<evidence type="ECO:0000313" key="3">
    <source>
        <dbReference type="Proteomes" id="UP000000238"/>
    </source>
</evidence>
<organism evidence="2 3">
    <name type="scientific">Hahella chejuensis (strain KCTC 2396)</name>
    <dbReference type="NCBI Taxonomy" id="349521"/>
    <lineage>
        <taxon>Bacteria</taxon>
        <taxon>Pseudomonadati</taxon>
        <taxon>Pseudomonadota</taxon>
        <taxon>Gammaproteobacteria</taxon>
        <taxon>Oceanospirillales</taxon>
        <taxon>Hahellaceae</taxon>
        <taxon>Hahella</taxon>
    </lineage>
</organism>
<dbReference type="Proteomes" id="UP000000238">
    <property type="component" value="Chromosome"/>
</dbReference>
<dbReference type="AlphaFoldDB" id="Q2SIM2"/>
<dbReference type="PANTHER" id="PTHR32309">
    <property type="entry name" value="TYROSINE-PROTEIN KINASE"/>
    <property type="match status" value="1"/>
</dbReference>
<dbReference type="STRING" id="349521.HCH_02716"/>
<accession>Q2SIM2</accession>
<evidence type="ECO:0000256" key="1">
    <source>
        <dbReference type="SAM" id="Coils"/>
    </source>
</evidence>
<sequence length="505" mass="57379">MAVPIDQLPKEAFREIRSRKWLSFFVFLAVSFGTLVVGAFWPQQFTSRGVIYVDDQNIIRPLMEGSALTTKVKDHVASVEEVMLSRRVLTRLAEMEEIWGTVKSEAAKEGIISKIRNNVAVKKTGAPNFIEIEYKDSTAQRVFDVTRELSQLFIDETESSKREESRNAYEFVDKQVKAYQTQLQASEERLKNFLQENVDGTADTVGSRISSLERQLEEAELGIKEAIAQRDALQSQLSGQSKIVRREVAGDAYETRIEELNKKLDSLRLIYLDSYPDIIALKQQIAELERQRTEALSSGSASGSRSESSFNPIYQELQSELSKALANIDTLRTRQASLTALLERERTRMQRIQENEAKISELTRDYEVNKSIYDDLLKRREKARVSMRLDVEGHGLSYKIHEAPAYPLKPSGFTFRHFAVAGLFLGMLAPFGLAIAFCQVDPRVRTGSILQENTGIPVLATIPYISTPLERRIDRRRTKVILFLAVLSIGVYLLYGWMRYTGVVL</sequence>
<dbReference type="NCBIfam" id="TIGR03007">
    <property type="entry name" value="pepcterm_ChnLen"/>
    <property type="match status" value="1"/>
</dbReference>
<dbReference type="InterPro" id="IPR014345">
    <property type="entry name" value="XrtA_polysacc_chain"/>
</dbReference>
<dbReference type="eggNOG" id="COG3206">
    <property type="taxonomic scope" value="Bacteria"/>
</dbReference>
<proteinExistence type="predicted"/>
<dbReference type="EMBL" id="CP000155">
    <property type="protein sequence ID" value="ABC29502.1"/>
    <property type="molecule type" value="Genomic_DNA"/>
</dbReference>
<dbReference type="OrthoDB" id="9795292at2"/>
<dbReference type="InterPro" id="IPR050445">
    <property type="entry name" value="Bact_polysacc_biosynth/exp"/>
</dbReference>
<dbReference type="KEGG" id="hch:HCH_02716"/>
<reference evidence="2 3" key="1">
    <citation type="journal article" date="2005" name="Nucleic Acids Res.">
        <title>Genomic blueprint of Hahella chejuensis, a marine microbe producing an algicidal agent.</title>
        <authorList>
            <person name="Jeong H."/>
            <person name="Yim J.H."/>
            <person name="Lee C."/>
            <person name="Choi S.-H."/>
            <person name="Park Y.K."/>
            <person name="Yoon S.H."/>
            <person name="Hur C.-G."/>
            <person name="Kang H.-Y."/>
            <person name="Kim D."/>
            <person name="Lee H.H."/>
            <person name="Park K.H."/>
            <person name="Park S.-H."/>
            <person name="Park H.-S."/>
            <person name="Lee H.K."/>
            <person name="Oh T.K."/>
            <person name="Kim J.F."/>
        </authorList>
    </citation>
    <scope>NUCLEOTIDE SEQUENCE [LARGE SCALE GENOMIC DNA]</scope>
    <source>
        <strain evidence="2 3">KCTC 2396</strain>
    </source>
</reference>
<evidence type="ECO:0000313" key="2">
    <source>
        <dbReference type="EMBL" id="ABC29502.1"/>
    </source>
</evidence>
<feature type="coiled-coil region" evidence="1">
    <location>
        <begin position="169"/>
        <end position="355"/>
    </location>
</feature>
<gene>
    <name evidence="2" type="ordered locus">HCH_02716</name>
</gene>
<dbReference type="RefSeq" id="WP_011396571.1">
    <property type="nucleotide sequence ID" value="NC_007645.1"/>
</dbReference>
<name>Q2SIM2_HAHCH</name>
<keyword evidence="1" id="KW-0175">Coiled coil</keyword>
<dbReference type="HOGENOM" id="CLU_009912_5_1_6"/>
<keyword evidence="3" id="KW-1185">Reference proteome</keyword>
<dbReference type="GO" id="GO:0004713">
    <property type="term" value="F:protein tyrosine kinase activity"/>
    <property type="evidence" value="ECO:0007669"/>
    <property type="project" value="TreeGrafter"/>
</dbReference>
<dbReference type="PANTHER" id="PTHR32309:SF13">
    <property type="entry name" value="FERRIC ENTEROBACTIN TRANSPORT PROTEIN FEPE"/>
    <property type="match status" value="1"/>
</dbReference>
<protein>
    <submittedName>
        <fullName evidence="2">Uncharacterized protein involved in exopolysaccharide biosynthesis</fullName>
    </submittedName>
</protein>
<dbReference type="GO" id="GO:0005886">
    <property type="term" value="C:plasma membrane"/>
    <property type="evidence" value="ECO:0007669"/>
    <property type="project" value="TreeGrafter"/>
</dbReference>